<keyword evidence="4" id="KW-1185">Reference proteome</keyword>
<name>A0A095B2C8_9PROT</name>
<feature type="chain" id="PRO_5001907142" description="Right handed beta helix domain-containing protein" evidence="1">
    <location>
        <begin position="22"/>
        <end position="320"/>
    </location>
</feature>
<comment type="caution">
    <text evidence="2">The sequence shown here is derived from an EMBL/GenBank/DDBJ whole genome shotgun (WGS) entry which is preliminary data.</text>
</comment>
<evidence type="ECO:0000313" key="4">
    <source>
        <dbReference type="Proteomes" id="UP000029448"/>
    </source>
</evidence>
<dbReference type="OrthoDB" id="7242341at2"/>
<dbReference type="InterPro" id="IPR012334">
    <property type="entry name" value="Pectin_lyas_fold"/>
</dbReference>
<dbReference type="Proteomes" id="UP000075411">
    <property type="component" value="Unassembled WGS sequence"/>
</dbReference>
<proteinExistence type="predicted"/>
<dbReference type="Gene3D" id="2.160.20.10">
    <property type="entry name" value="Single-stranded right-handed beta-helix, Pectin lyase-like"/>
    <property type="match status" value="1"/>
</dbReference>
<organism evidence="2 4">
    <name type="scientific">Acetobacter tropicalis</name>
    <dbReference type="NCBI Taxonomy" id="104102"/>
    <lineage>
        <taxon>Bacteria</taxon>
        <taxon>Pseudomonadati</taxon>
        <taxon>Pseudomonadota</taxon>
        <taxon>Alphaproteobacteria</taxon>
        <taxon>Acetobacterales</taxon>
        <taxon>Acetobacteraceae</taxon>
        <taxon>Acetobacter</taxon>
    </lineage>
</organism>
<evidence type="ECO:0000256" key="1">
    <source>
        <dbReference type="SAM" id="SignalP"/>
    </source>
</evidence>
<evidence type="ECO:0000313" key="3">
    <source>
        <dbReference type="EMBL" id="KXV56118.1"/>
    </source>
</evidence>
<sequence>MKTFLCLTTFGLFLPFATALADDSADLQDTLNSCYAGKRSCLVDLQGATKTLTRPLKINPDMVTIRNGTFECIMKSGTCFYVSQEGFPRAQQESIHRLENITLHGNKSIDGITMNYTDNQNHNINAEITLSSVSIQGFNRGLSFGDNVWGVDMFNVVIGNGNIGIYTQPGAYNAGERSTFVGGTIYNNAIAGIDEESCWEFDFEGTSFDFNTQQMILRGPTSFTGHIENSETEKPEIVLSALVGVPAGSLYMSPGSTITVDGWDAKNPKQPCYVETSLPYNNMKIPATLYGFGGTKGAVCGPGKVVTWDGQDFRKIATPL</sequence>
<feature type="signal peptide" evidence="1">
    <location>
        <begin position="1"/>
        <end position="21"/>
    </location>
</feature>
<evidence type="ECO:0000313" key="5">
    <source>
        <dbReference type="Proteomes" id="UP000075411"/>
    </source>
</evidence>
<dbReference type="RefSeq" id="WP_035380042.1">
    <property type="nucleotide sequence ID" value="NZ_JACAOJ010000028.1"/>
</dbReference>
<dbReference type="GeneID" id="89478917"/>
<dbReference type="Proteomes" id="UP000029448">
    <property type="component" value="Unassembled WGS sequence"/>
</dbReference>
<gene>
    <name evidence="3" type="ORF">AD947_12425</name>
    <name evidence="2" type="ORF">AtDm6_1786</name>
</gene>
<dbReference type="PATRIC" id="fig|104102.12.peg.3154"/>
<evidence type="ECO:0008006" key="6">
    <source>
        <dbReference type="Google" id="ProtNLM"/>
    </source>
</evidence>
<accession>A0A095B2C8</accession>
<dbReference type="EMBL" id="JOKM01000069">
    <property type="protein sequence ID" value="KGB23138.1"/>
    <property type="molecule type" value="Genomic_DNA"/>
</dbReference>
<dbReference type="EMBL" id="LHZT01000128">
    <property type="protein sequence ID" value="KXV56118.1"/>
    <property type="molecule type" value="Genomic_DNA"/>
</dbReference>
<dbReference type="AlphaFoldDB" id="A0A095B2C8"/>
<reference evidence="3 5" key="2">
    <citation type="submission" date="2015-06" db="EMBL/GenBank/DDBJ databases">
        <title>Improved classification and identification of acetic acid bacteria using matrix-assisted laser desorption/ionization time-of-flight mass spectrometry; Gluconobacter nephelii and Gluconobacter uchimurae are later heterotypic synonyms of Gluconobacter japonicus and Gluconobacter oxydans, respectively.</title>
        <authorList>
            <person name="Li L."/>
            <person name="Cleenwerck I."/>
            <person name="De Vuyst L."/>
            <person name="Vandamme P."/>
        </authorList>
    </citation>
    <scope>NUCLEOTIDE SEQUENCE [LARGE SCALE GENOMIC DNA]</scope>
    <source>
        <strain evidence="3 5">LMG 1663</strain>
    </source>
</reference>
<evidence type="ECO:0000313" key="2">
    <source>
        <dbReference type="EMBL" id="KGB23138.1"/>
    </source>
</evidence>
<reference evidence="2 4" key="1">
    <citation type="submission" date="2014-06" db="EMBL/GenBank/DDBJ databases">
        <title>Functional and comparative genomic analyses of the Drosophila gut microbiota identify candidate symbiosis factors.</title>
        <authorList>
            <person name="Newell P.D."/>
            <person name="Chaston J.M."/>
            <person name="Douglas A.E."/>
        </authorList>
    </citation>
    <scope>NUCLEOTIDE SEQUENCE [LARGE SCALE GENOMIC DNA]</scope>
    <source>
        <strain evidence="2 4">DmCS_006</strain>
    </source>
</reference>
<protein>
    <recommendedName>
        <fullName evidence="6">Right handed beta helix domain-containing protein</fullName>
    </recommendedName>
</protein>
<keyword evidence="1" id="KW-0732">Signal</keyword>